<dbReference type="PIRSF" id="PIRSF001563">
    <property type="entry name" value="Folylpolyglu_synth"/>
    <property type="match status" value="1"/>
</dbReference>
<evidence type="ECO:0000313" key="9">
    <source>
        <dbReference type="Proteomes" id="UP000005222"/>
    </source>
</evidence>
<comment type="pathway">
    <text evidence="7">Cofactor biosynthesis; tetrahydrofolylpolyglutamate biosynthesis.</text>
</comment>
<evidence type="ECO:0000256" key="2">
    <source>
        <dbReference type="ARBA" id="ARBA00022598"/>
    </source>
</evidence>
<dbReference type="InterPro" id="IPR036565">
    <property type="entry name" value="Mur-like_cat_sf"/>
</dbReference>
<dbReference type="eggNOG" id="KOG2525">
    <property type="taxonomic scope" value="Eukaryota"/>
</dbReference>
<dbReference type="InterPro" id="IPR018109">
    <property type="entry name" value="Folylpolyglutamate_synth_CS"/>
</dbReference>
<dbReference type="GO" id="GO:0046872">
    <property type="term" value="F:metal ion binding"/>
    <property type="evidence" value="ECO:0007669"/>
    <property type="project" value="UniProtKB-KW"/>
</dbReference>
<dbReference type="InterPro" id="IPR036615">
    <property type="entry name" value="Mur_ligase_C_dom_sf"/>
</dbReference>
<reference evidence="8 9" key="1">
    <citation type="journal article" date="2012" name="G3 (Bethesda)">
        <title>Pichia sorbitophila, an interspecies yeast hybrid reveals early steps of genome resolution following polyploidization.</title>
        <authorList>
            <person name="Leh Louis V."/>
            <person name="Despons L."/>
            <person name="Friedrich A."/>
            <person name="Martin T."/>
            <person name="Durrens P."/>
            <person name="Casaregola S."/>
            <person name="Neuveglise C."/>
            <person name="Fairhead C."/>
            <person name="Marck C."/>
            <person name="Cruz J.A."/>
            <person name="Straub M.L."/>
            <person name="Kugler V."/>
            <person name="Sacerdot C."/>
            <person name="Uzunov Z."/>
            <person name="Thierry A."/>
            <person name="Weiss S."/>
            <person name="Bleykasten C."/>
            <person name="De Montigny J."/>
            <person name="Jacques N."/>
            <person name="Jung P."/>
            <person name="Lemaire M."/>
            <person name="Mallet S."/>
            <person name="Morel G."/>
            <person name="Richard G.F."/>
            <person name="Sarkar A."/>
            <person name="Savel G."/>
            <person name="Schacherer J."/>
            <person name="Seret M.L."/>
            <person name="Talla E."/>
            <person name="Samson G."/>
            <person name="Jubin C."/>
            <person name="Poulain J."/>
            <person name="Vacherie B."/>
            <person name="Barbe V."/>
            <person name="Pelletier E."/>
            <person name="Sherman D.J."/>
            <person name="Westhof E."/>
            <person name="Weissenbach J."/>
            <person name="Baret P.V."/>
            <person name="Wincker P."/>
            <person name="Gaillardin C."/>
            <person name="Dujon B."/>
            <person name="Souciet J.L."/>
        </authorList>
    </citation>
    <scope>NUCLEOTIDE SEQUENCE [LARGE SCALE GENOMIC DNA]</scope>
    <source>
        <strain evidence="9">ATCC MYA-4447 / BCRC 22081 / CBS 7064 / NBRC 10061 / NRRL Y-12695</strain>
    </source>
</reference>
<keyword evidence="3" id="KW-0479">Metal-binding</keyword>
<dbReference type="GO" id="GO:0005524">
    <property type="term" value="F:ATP binding"/>
    <property type="evidence" value="ECO:0007669"/>
    <property type="project" value="UniProtKB-KW"/>
</dbReference>
<dbReference type="PROSITE" id="PS01012">
    <property type="entry name" value="FOLYLPOLYGLU_SYNT_2"/>
    <property type="match status" value="1"/>
</dbReference>
<evidence type="ECO:0000313" key="8">
    <source>
        <dbReference type="EMBL" id="CCE86415.1"/>
    </source>
</evidence>
<dbReference type="Gene3D" id="3.90.190.20">
    <property type="entry name" value="Mur ligase, C-terminal domain"/>
    <property type="match status" value="1"/>
</dbReference>
<keyword evidence="6" id="KW-0460">Magnesium</keyword>
<dbReference type="UniPathway" id="UPA00850"/>
<dbReference type="NCBIfam" id="TIGR01499">
    <property type="entry name" value="folC"/>
    <property type="match status" value="1"/>
</dbReference>
<dbReference type="OrthoDB" id="5212574at2759"/>
<dbReference type="SUPFAM" id="SSF53244">
    <property type="entry name" value="MurD-like peptide ligases, peptide-binding domain"/>
    <property type="match status" value="1"/>
</dbReference>
<evidence type="ECO:0000256" key="7">
    <source>
        <dbReference type="PIRNR" id="PIRNR001563"/>
    </source>
</evidence>
<dbReference type="InParanoid" id="G8Y0R2"/>
<evidence type="ECO:0000256" key="6">
    <source>
        <dbReference type="ARBA" id="ARBA00022842"/>
    </source>
</evidence>
<evidence type="ECO:0000256" key="3">
    <source>
        <dbReference type="ARBA" id="ARBA00022723"/>
    </source>
</evidence>
<dbReference type="PROSITE" id="PS01011">
    <property type="entry name" value="FOLYLPOLYGLU_SYNT_1"/>
    <property type="match status" value="1"/>
</dbReference>
<proteinExistence type="inferred from homology"/>
<dbReference type="EC" id="6.3.2.12" evidence="7"/>
<sequence length="449" mass="49379">MPIDLGLARVSKLLQHLGNPHKSSFKSIHVAGTNGKGSTIAYLSSILTTCKIRVGRFTSPHLIHYNDSVTIDNEPYPIAKFDSFASLVNEKNLTFGLGCTEFELMTATAFKIFEQEKIDLAIIEVGLGGRLDATNVLEAYSSQYAEGTRGGVIVSAITKIGLDHEKFLGNDLAGIAGEKAGIIKKGIPCVVDGTNESPVISKIKNIAVEREASLYLVNGFRDTNNNGETQNEQIGSASFAKECLQTSPLKGEFQLQNLAVALYVIQILIKEYAKLLDKLSVTIDKESIKEGIRTTSWPGRLQELAPKNRPWSVLIDGAHNESAAIELGKYVNETLRVNKGVIFVVAMTEGKSIENLLKHIAVKDTDTLIATSFTVPEKMPWVKCYDPEFLADQAKQYVNDVHVCASEKDNIAHVYDFINSFRENGDNRNIVMCGSLYLCSDILKDYQHS</sequence>
<dbReference type="OMA" id="SIHDRIC"/>
<keyword evidence="7" id="KW-0554">One-carbon metabolism</keyword>
<dbReference type="AlphaFoldDB" id="G8Y0R2"/>
<dbReference type="HOGENOM" id="CLU_015869_1_1_1"/>
<organism evidence="8 9">
    <name type="scientific">Pichia sorbitophila (strain ATCC MYA-4447 / BCRC 22081 / CBS 7064 / NBRC 10061 / NRRL Y-12695)</name>
    <name type="common">Hybrid yeast</name>
    <dbReference type="NCBI Taxonomy" id="559304"/>
    <lineage>
        <taxon>Eukaryota</taxon>
        <taxon>Fungi</taxon>
        <taxon>Dikarya</taxon>
        <taxon>Ascomycota</taxon>
        <taxon>Saccharomycotina</taxon>
        <taxon>Pichiomycetes</taxon>
        <taxon>Debaryomycetaceae</taxon>
        <taxon>Millerozyma</taxon>
    </lineage>
</organism>
<dbReference type="Gene3D" id="3.40.1190.10">
    <property type="entry name" value="Mur-like, catalytic domain"/>
    <property type="match status" value="1"/>
</dbReference>
<dbReference type="GO" id="GO:0006730">
    <property type="term" value="P:one-carbon metabolic process"/>
    <property type="evidence" value="ECO:0007669"/>
    <property type="project" value="UniProtKB-KW"/>
</dbReference>
<evidence type="ECO:0000256" key="1">
    <source>
        <dbReference type="ARBA" id="ARBA00008276"/>
    </source>
</evidence>
<evidence type="ECO:0000256" key="4">
    <source>
        <dbReference type="ARBA" id="ARBA00022741"/>
    </source>
</evidence>
<dbReference type="PANTHER" id="PTHR11136">
    <property type="entry name" value="FOLYLPOLYGLUTAMATE SYNTHASE-RELATED"/>
    <property type="match status" value="1"/>
</dbReference>
<dbReference type="SUPFAM" id="SSF53623">
    <property type="entry name" value="MurD-like peptide ligases, catalytic domain"/>
    <property type="match status" value="1"/>
</dbReference>
<dbReference type="GO" id="GO:0008841">
    <property type="term" value="F:dihydrofolate synthase activity"/>
    <property type="evidence" value="ECO:0007669"/>
    <property type="project" value="UniProtKB-EC"/>
</dbReference>
<keyword evidence="2 7" id="KW-0436">Ligase</keyword>
<protein>
    <recommendedName>
        <fullName evidence="7">Dihydrofolate synthetase</fullName>
        <ecNumber evidence="7">6.3.2.12</ecNumber>
    </recommendedName>
</protein>
<accession>G8Y0R2</accession>
<dbReference type="STRING" id="559304.G8Y0R2"/>
<keyword evidence="9" id="KW-1185">Reference proteome</keyword>
<dbReference type="PANTHER" id="PTHR11136:SF0">
    <property type="entry name" value="DIHYDROFOLATE SYNTHETASE-RELATED"/>
    <property type="match status" value="1"/>
</dbReference>
<dbReference type="GO" id="GO:0004326">
    <property type="term" value="F:tetrahydrofolylpolyglutamate synthase activity"/>
    <property type="evidence" value="ECO:0007669"/>
    <property type="project" value="InterPro"/>
</dbReference>
<comment type="similarity">
    <text evidence="1 7">Belongs to the folylpolyglutamate synthase family.</text>
</comment>
<comment type="catalytic activity">
    <reaction evidence="7">
        <text>7,8-dihydropteroate + L-glutamate + ATP = 7,8-dihydrofolate + ADP + phosphate + H(+)</text>
        <dbReference type="Rhea" id="RHEA:23584"/>
        <dbReference type="ChEBI" id="CHEBI:15378"/>
        <dbReference type="ChEBI" id="CHEBI:17839"/>
        <dbReference type="ChEBI" id="CHEBI:29985"/>
        <dbReference type="ChEBI" id="CHEBI:30616"/>
        <dbReference type="ChEBI" id="CHEBI:43474"/>
        <dbReference type="ChEBI" id="CHEBI:57451"/>
        <dbReference type="ChEBI" id="CHEBI:456216"/>
        <dbReference type="EC" id="6.3.2.12"/>
    </reaction>
</comment>
<dbReference type="GO" id="GO:0005739">
    <property type="term" value="C:mitochondrion"/>
    <property type="evidence" value="ECO:0007669"/>
    <property type="project" value="TreeGrafter"/>
</dbReference>
<name>G8Y0R2_PICSO</name>
<keyword evidence="5 7" id="KW-0067">ATP-binding</keyword>
<keyword evidence="4 7" id="KW-0547">Nucleotide-binding</keyword>
<gene>
    <name evidence="8" type="primary">Piso0_004903</name>
    <name evidence="8" type="ORF">GNLVRS01_PISO0N03621g</name>
</gene>
<dbReference type="GO" id="GO:0005829">
    <property type="term" value="C:cytosol"/>
    <property type="evidence" value="ECO:0007669"/>
    <property type="project" value="TreeGrafter"/>
</dbReference>
<evidence type="ECO:0000256" key="5">
    <source>
        <dbReference type="ARBA" id="ARBA00022840"/>
    </source>
</evidence>
<dbReference type="FunCoup" id="G8Y0R2">
    <property type="interactions" value="327"/>
</dbReference>
<dbReference type="InterPro" id="IPR001645">
    <property type="entry name" value="Folylpolyglutamate_synth"/>
</dbReference>
<dbReference type="EMBL" id="FO082046">
    <property type="protein sequence ID" value="CCE86415.1"/>
    <property type="molecule type" value="Genomic_DNA"/>
</dbReference>
<dbReference type="Proteomes" id="UP000005222">
    <property type="component" value="Chromosome N"/>
</dbReference>